<organism evidence="1 2">
    <name type="scientific">Streptomyces kaempferi</name>
    <dbReference type="NCBI Taxonomy" id="333725"/>
    <lineage>
        <taxon>Bacteria</taxon>
        <taxon>Bacillati</taxon>
        <taxon>Actinomycetota</taxon>
        <taxon>Actinomycetes</taxon>
        <taxon>Kitasatosporales</taxon>
        <taxon>Streptomycetaceae</taxon>
        <taxon>Streptomyces</taxon>
    </lineage>
</organism>
<sequence>MISTMSVAEALTLLSGEVAVRGLGDTWTVRDALDNKRTSVHYQDLLDDIRRRGIITPVLIRYTEGGQRSLVEGHHRITVAVDAGLPSVPWTDDPMLVDRIEGMRWQLTPGVITPEAVAAFERDACAGLALAVHDETGWPLIEVGYCDGLPIRVMVRRPDGRLLDIRGTHTTADVADEFEFDADDGTVTFVEVSRAAVWACYRDDCGEPVPMEIARTFVAEALLLGPAS</sequence>
<name>A0ABW3XIF8_9ACTN</name>
<evidence type="ECO:0000313" key="1">
    <source>
        <dbReference type="EMBL" id="MFD1309112.1"/>
    </source>
</evidence>
<dbReference type="EMBL" id="JBHTMM010000033">
    <property type="protein sequence ID" value="MFD1309112.1"/>
    <property type="molecule type" value="Genomic_DNA"/>
</dbReference>
<evidence type="ECO:0000313" key="2">
    <source>
        <dbReference type="Proteomes" id="UP001597058"/>
    </source>
</evidence>
<dbReference type="RefSeq" id="WP_381328835.1">
    <property type="nucleotide sequence ID" value="NZ_JBHTMM010000033.1"/>
</dbReference>
<gene>
    <name evidence="1" type="ORF">ACFQ5X_25045</name>
</gene>
<comment type="caution">
    <text evidence="1">The sequence shown here is derived from an EMBL/GenBank/DDBJ whole genome shotgun (WGS) entry which is preliminary data.</text>
</comment>
<accession>A0ABW3XIF8</accession>
<reference evidence="2" key="1">
    <citation type="journal article" date="2019" name="Int. J. Syst. Evol. Microbiol.">
        <title>The Global Catalogue of Microorganisms (GCM) 10K type strain sequencing project: providing services to taxonomists for standard genome sequencing and annotation.</title>
        <authorList>
            <consortium name="The Broad Institute Genomics Platform"/>
            <consortium name="The Broad Institute Genome Sequencing Center for Infectious Disease"/>
            <person name="Wu L."/>
            <person name="Ma J."/>
        </authorList>
    </citation>
    <scope>NUCLEOTIDE SEQUENCE [LARGE SCALE GENOMIC DNA]</scope>
    <source>
        <strain evidence="2">CGMCC 4.7020</strain>
    </source>
</reference>
<proteinExistence type="predicted"/>
<dbReference type="Proteomes" id="UP001597058">
    <property type="component" value="Unassembled WGS sequence"/>
</dbReference>
<dbReference type="InterPro" id="IPR036086">
    <property type="entry name" value="ParB/Sulfiredoxin_sf"/>
</dbReference>
<protein>
    <submittedName>
        <fullName evidence="1">ParB/Srx family N-terminal domain-containing protein</fullName>
    </submittedName>
</protein>
<keyword evidence="2" id="KW-1185">Reference proteome</keyword>
<dbReference type="Gene3D" id="3.90.1530.10">
    <property type="entry name" value="Conserved hypothetical protein from pyrococcus furiosus pfu- 392566-001, ParB domain"/>
    <property type="match status" value="1"/>
</dbReference>
<dbReference type="CDD" id="cd16387">
    <property type="entry name" value="ParB_N_Srx"/>
    <property type="match status" value="1"/>
</dbReference>
<dbReference type="SUPFAM" id="SSF110849">
    <property type="entry name" value="ParB/Sulfiredoxin"/>
    <property type="match status" value="1"/>
</dbReference>